<comment type="similarity">
    <text evidence="2">Belongs to the NOP5/NOP56 family.</text>
</comment>
<name>S4RU29_PETMA</name>
<feature type="domain" description="Nop" evidence="10">
    <location>
        <begin position="285"/>
        <end position="403"/>
    </location>
</feature>
<dbReference type="GO" id="GO:0030515">
    <property type="term" value="F:snoRNA binding"/>
    <property type="evidence" value="ECO:0007669"/>
    <property type="project" value="InterPro"/>
</dbReference>
<dbReference type="InterPro" id="IPR045056">
    <property type="entry name" value="Nop56/Nop58"/>
</dbReference>
<feature type="compositionally biased region" description="Basic and acidic residues" evidence="9">
    <location>
        <begin position="512"/>
        <end position="524"/>
    </location>
</feature>
<evidence type="ECO:0000256" key="2">
    <source>
        <dbReference type="ARBA" id="ARBA00009211"/>
    </source>
</evidence>
<keyword evidence="4" id="KW-0690">Ribosome biogenesis</keyword>
<dbReference type="GO" id="GO:0042254">
    <property type="term" value="P:ribosome biogenesis"/>
    <property type="evidence" value="ECO:0007669"/>
    <property type="project" value="UniProtKB-KW"/>
</dbReference>
<dbReference type="Pfam" id="PF08156">
    <property type="entry name" value="NOP5NT"/>
    <property type="match status" value="1"/>
</dbReference>
<comment type="subunit">
    <text evidence="7">Core component of box C/D small nucleolar ribonucleoprotein (snoRNP) particles; the core proteins SNU13, NOP56, NOP58 and FBL or FBLL1 assemble stepwise onto the snoRNA. Interacts with NOLC1/Nopp140. Interacts with NOPCHAP1, NUFIP1, RUVBL1 and RUVBL2; NOPCHAP1 bridges the association of NOP58 with RUVBL1:RUVBL2 and NUFIP1. Interacts with PIH1D1. Part of the small subunit (SSU) processome, composed of more than 70 proteins and the RNA chaperone small nucleolar RNA (snoRNA) U3.</text>
</comment>
<dbReference type="InterPro" id="IPR002687">
    <property type="entry name" value="Nop_dom"/>
</dbReference>
<feature type="region of interest" description="Disordered" evidence="9">
    <location>
        <begin position="427"/>
        <end position="545"/>
    </location>
</feature>
<evidence type="ECO:0000256" key="3">
    <source>
        <dbReference type="ARBA" id="ARBA00020379"/>
    </source>
</evidence>
<evidence type="ECO:0000259" key="10">
    <source>
        <dbReference type="PROSITE" id="PS51358"/>
    </source>
</evidence>
<dbReference type="FunFam" id="1.10.246.90:FF:000004">
    <property type="entry name" value="Nucleolar protein 58"/>
    <property type="match status" value="1"/>
</dbReference>
<protein>
    <recommendedName>
        <fullName evidence="3">Nucleolar protein 58</fullName>
    </recommendedName>
    <alternativeName>
        <fullName evidence="8">Nucleolar protein 5</fullName>
    </alternativeName>
</protein>
<evidence type="ECO:0000256" key="7">
    <source>
        <dbReference type="ARBA" id="ARBA00063404"/>
    </source>
</evidence>
<feature type="compositionally biased region" description="Low complexity" evidence="9">
    <location>
        <begin position="475"/>
        <end position="484"/>
    </location>
</feature>
<evidence type="ECO:0000256" key="6">
    <source>
        <dbReference type="ARBA" id="ARBA00060303"/>
    </source>
</evidence>
<dbReference type="Gene3D" id="1.10.287.4070">
    <property type="match status" value="1"/>
</dbReference>
<evidence type="ECO:0000256" key="8">
    <source>
        <dbReference type="ARBA" id="ARBA00082313"/>
    </source>
</evidence>
<dbReference type="GO" id="GO:0032040">
    <property type="term" value="C:small-subunit processome"/>
    <property type="evidence" value="ECO:0007669"/>
    <property type="project" value="InterPro"/>
</dbReference>
<dbReference type="PANTHER" id="PTHR10894:SF1">
    <property type="entry name" value="NUCLEOLAR PROTEIN 58"/>
    <property type="match status" value="1"/>
</dbReference>
<reference evidence="11" key="2">
    <citation type="submission" date="2025-09" db="UniProtKB">
        <authorList>
            <consortium name="Ensembl"/>
        </authorList>
    </citation>
    <scope>IDENTIFICATION</scope>
</reference>
<dbReference type="AlphaFoldDB" id="S4RU29"/>
<dbReference type="GO" id="GO:0031428">
    <property type="term" value="C:box C/D methylation guide snoRNP complex"/>
    <property type="evidence" value="ECO:0007669"/>
    <property type="project" value="InterPro"/>
</dbReference>
<accession>S4RU29</accession>
<dbReference type="InterPro" id="IPR012974">
    <property type="entry name" value="NOP58/56_N"/>
</dbReference>
<dbReference type="PROSITE" id="PS51358">
    <property type="entry name" value="NOP"/>
    <property type="match status" value="1"/>
</dbReference>
<sequence>MLVLFETAAGYAIFKVLDEKKIQEADNIWKNFETAEKANKIVKLKHFEKFQDTTDALAAATAAVEGKVGKALKKMLKKLVAKEAHEQLAVADAKLGGAIKDKLNMSCVYNTAVTELMRGIRSQIDSLITGLHPREMSAMSLGLAHSLSRYKLKFSPDKVDTMIVQAISLLDDLDKELNNYIMRCREWYGWHFPELGKVITDNLAYCKTIKKMGTGFRTNAATTDLSDIVPEEVEADVKAAAEISMGTEVSDEDITNITFLSEQVIEITEYRAQLYDYLKNRMMAIAPNLTIMVGELVGARLVAHAGSLLNLAKHPASTVQILGAEKALFRALKTQHDTPKYGLIYHASLVGQTTPKNKGKISRMLAAKSALAIRYDALGEDTTSEMGLENRTKLEARLRELEEKGIQRISGSGKTLSKFEKYQHKSMVRTYDPSGDSTLPSVSRKRKIEEVEDAGDMQPQQPKKIKKEKDKAIEAEASTPSSSSSKKKRAVAEPESGEDVAGKTPKKKKKEKSLEVAAKQEKEIVCVQPSSEKKKKKKKCKQEDD</sequence>
<dbReference type="FunFam" id="1.10.287.4070:FF:000001">
    <property type="entry name" value="Probable Nucleolar protein 58"/>
    <property type="match status" value="1"/>
</dbReference>
<evidence type="ECO:0000256" key="5">
    <source>
        <dbReference type="ARBA" id="ARBA00023242"/>
    </source>
</evidence>
<evidence type="ECO:0000256" key="4">
    <source>
        <dbReference type="ARBA" id="ARBA00022517"/>
    </source>
</evidence>
<feature type="compositionally biased region" description="Basic residues" evidence="9">
    <location>
        <begin position="533"/>
        <end position="545"/>
    </location>
</feature>
<evidence type="ECO:0000313" key="11">
    <source>
        <dbReference type="Ensembl" id="ENSPMAP00000008719.1"/>
    </source>
</evidence>
<dbReference type="InterPro" id="IPR042239">
    <property type="entry name" value="Nop_C"/>
</dbReference>
<dbReference type="OMA" id="MGMRSNW"/>
<dbReference type="HOGENOM" id="CLU_015495_5_2_1"/>
<dbReference type="Gene3D" id="1.10.246.90">
    <property type="entry name" value="Nop domain"/>
    <property type="match status" value="1"/>
</dbReference>
<dbReference type="InterPro" id="IPR012976">
    <property type="entry name" value="NOSIC"/>
</dbReference>
<dbReference type="Ensembl" id="ENSPMAT00000008758.1">
    <property type="protein sequence ID" value="ENSPMAP00000008719.1"/>
    <property type="gene ID" value="ENSPMAG00000007901.1"/>
</dbReference>
<proteinExistence type="inferred from homology"/>
<dbReference type="InterPro" id="IPR036070">
    <property type="entry name" value="Nop_dom_sf"/>
</dbReference>
<evidence type="ECO:0000256" key="9">
    <source>
        <dbReference type="SAM" id="MobiDB-lite"/>
    </source>
</evidence>
<reference evidence="11" key="1">
    <citation type="submission" date="2025-08" db="UniProtKB">
        <authorList>
            <consortium name="Ensembl"/>
        </authorList>
    </citation>
    <scope>IDENTIFICATION</scope>
</reference>
<evidence type="ECO:0000256" key="1">
    <source>
        <dbReference type="ARBA" id="ARBA00004604"/>
    </source>
</evidence>
<organism evidence="11">
    <name type="scientific">Petromyzon marinus</name>
    <name type="common">Sea lamprey</name>
    <dbReference type="NCBI Taxonomy" id="7757"/>
    <lineage>
        <taxon>Eukaryota</taxon>
        <taxon>Metazoa</taxon>
        <taxon>Chordata</taxon>
        <taxon>Craniata</taxon>
        <taxon>Vertebrata</taxon>
        <taxon>Cyclostomata</taxon>
        <taxon>Hyperoartia</taxon>
        <taxon>Petromyzontiformes</taxon>
        <taxon>Petromyzontidae</taxon>
        <taxon>Petromyzon</taxon>
    </lineage>
</organism>
<keyword evidence="5" id="KW-0539">Nucleus</keyword>
<dbReference type="SMART" id="SM00931">
    <property type="entry name" value="NOSIC"/>
    <property type="match status" value="1"/>
</dbReference>
<comment type="function">
    <text evidence="6">Required for the biogenesis of box C/D snoRNAs such as U3, U8 and U14 snoRNAs. Part of the small subunit (SSU) processome, first precursor of the small eukaryotic ribosomal subunit. During the assembly of the SSU processome in the nucleolus, many ribosome biogenesis factors, an RNA chaperone and ribosomal proteins associate with the nascent pre-rRNA and work in concert to generate RNA folding, modifications, rearrangements and cleavage as well as targeted degradation of pre-ribosomal RNA by the RNA exosome. Core component of box C/D small nucleolar ribonucleoprotein (snoRNP) complexes that function in methylation of multiple sites on ribosomal RNAs (rRNAs) and messenger RNAs (mRNAs).</text>
</comment>
<dbReference type="SUPFAM" id="SSF89124">
    <property type="entry name" value="Nop domain"/>
    <property type="match status" value="1"/>
</dbReference>
<comment type="subcellular location">
    <subcellularLocation>
        <location evidence="1">Nucleus</location>
        <location evidence="1">Nucleolus</location>
    </subcellularLocation>
</comment>
<dbReference type="STRING" id="7757.ENSPMAP00000008719"/>
<dbReference type="PANTHER" id="PTHR10894">
    <property type="entry name" value="NUCLEOLAR PROTEIN 5 NUCLEOLAR PROTEIN NOP5 NOP58"/>
    <property type="match status" value="1"/>
</dbReference>
<dbReference type="Pfam" id="PF01798">
    <property type="entry name" value="Nop"/>
    <property type="match status" value="1"/>
</dbReference>
<dbReference type="GeneTree" id="ENSGT00940000153534"/>